<dbReference type="Proteomes" id="UP001152766">
    <property type="component" value="Unassembled WGS sequence"/>
</dbReference>
<dbReference type="RefSeq" id="WP_268147104.1">
    <property type="nucleotide sequence ID" value="NZ_JAPPUW010000002.1"/>
</dbReference>
<sequence>MSNALQPKFKETMLAAALAGTVKAQLVHLAAYTYSPSHQFLSSVPAGARVGAPVTLTGKTFTGGVFGAANAAFSGLTSAPTIEALWIYVDTGDETTSPLVHFIDTATGLPIPAGTTGGTVTWDNGPNKIFSL</sequence>
<gene>
    <name evidence="1" type="ORF">EXJ73_02505</name>
</gene>
<evidence type="ECO:0000313" key="2">
    <source>
        <dbReference type="Proteomes" id="UP001152766"/>
    </source>
</evidence>
<name>A0A9X4R3F4_9BURK</name>
<proteinExistence type="predicted"/>
<keyword evidence="2" id="KW-1185">Reference proteome</keyword>
<dbReference type="EMBL" id="SGUG01000003">
    <property type="protein sequence ID" value="MDG0861345.1"/>
    <property type="molecule type" value="Genomic_DNA"/>
</dbReference>
<accession>A0A9X4R3F4</accession>
<dbReference type="AlphaFoldDB" id="A0A9X4R3F4"/>
<reference evidence="1" key="1">
    <citation type="submission" date="2019-02" db="EMBL/GenBank/DDBJ databases">
        <title>Draft genome of the type strain Pelomonas aquatica CCUG 52575T.</title>
        <authorList>
            <person name="Gomila M."/>
            <person name="Lalucat J."/>
        </authorList>
    </citation>
    <scope>NUCLEOTIDE SEQUENCE</scope>
    <source>
        <strain evidence="1">CCUG 52575</strain>
    </source>
</reference>
<organism evidence="1 2">
    <name type="scientific">Pelomonas aquatica</name>
    <dbReference type="NCBI Taxonomy" id="431058"/>
    <lineage>
        <taxon>Bacteria</taxon>
        <taxon>Pseudomonadati</taxon>
        <taxon>Pseudomonadota</taxon>
        <taxon>Betaproteobacteria</taxon>
        <taxon>Burkholderiales</taxon>
        <taxon>Sphaerotilaceae</taxon>
        <taxon>Roseateles</taxon>
    </lineage>
</organism>
<protein>
    <submittedName>
        <fullName evidence="1">Uncharacterized protein</fullName>
    </submittedName>
</protein>
<evidence type="ECO:0000313" key="1">
    <source>
        <dbReference type="EMBL" id="MDG0861345.1"/>
    </source>
</evidence>
<comment type="caution">
    <text evidence="1">The sequence shown here is derived from an EMBL/GenBank/DDBJ whole genome shotgun (WGS) entry which is preliminary data.</text>
</comment>